<evidence type="ECO:0000313" key="4">
    <source>
        <dbReference type="EMBL" id="SCY05639.1"/>
    </source>
</evidence>
<dbReference type="InterPro" id="IPR029044">
    <property type="entry name" value="Nucleotide-diphossugar_trans"/>
</dbReference>
<evidence type="ECO:0000256" key="2">
    <source>
        <dbReference type="ARBA" id="ARBA00022695"/>
    </source>
</evidence>
<organism evidence="4 5">
    <name type="scientific">Butyrivibrio hungatei</name>
    <dbReference type="NCBI Taxonomy" id="185008"/>
    <lineage>
        <taxon>Bacteria</taxon>
        <taxon>Bacillati</taxon>
        <taxon>Bacillota</taxon>
        <taxon>Clostridia</taxon>
        <taxon>Lachnospirales</taxon>
        <taxon>Lachnospiraceae</taxon>
        <taxon>Butyrivibrio</taxon>
    </lineage>
</organism>
<accession>A0A1G5CSW2</accession>
<dbReference type="InterPro" id="IPR034683">
    <property type="entry name" value="IspD/TarI"/>
</dbReference>
<dbReference type="Proteomes" id="UP000183047">
    <property type="component" value="Unassembled WGS sequence"/>
</dbReference>
<gene>
    <name evidence="4" type="ORF">SAMN02910451_01214</name>
</gene>
<name>A0A1G5CSW2_9FIRM</name>
<evidence type="ECO:0000256" key="3">
    <source>
        <dbReference type="ARBA" id="ARBA00023229"/>
    </source>
</evidence>
<keyword evidence="3" id="KW-0414">Isoprene biosynthesis</keyword>
<sequence>MNHAIFLAGGTGKRTESDIPKQYVRAGGYMMATYAIKPLLESKHIDDVYVVASDDRTKEILEDARSMGLNVKKIKGFAMPGVNRQASILSGMKEILRGISKKENIEDVSDKDTVLVHDAARPFLDFQLLKDCYAALTGHDGVMPVIPMKDTVYYSENGKTVSKLLERQKVVAGQAPELFNYKKYYEANVILLPDKIFSVNGATEPAIIAGMDIAMIPGNEKNFKVTTASDLDRFVQLKEDKQ</sequence>
<dbReference type="PANTHER" id="PTHR32125">
    <property type="entry name" value="2-C-METHYL-D-ERYTHRITOL 4-PHOSPHATE CYTIDYLYLTRANSFERASE, CHLOROPLASTIC"/>
    <property type="match status" value="1"/>
</dbReference>
<dbReference type="InterPro" id="IPR018294">
    <property type="entry name" value="ISPD_synthase_CS"/>
</dbReference>
<dbReference type="Pfam" id="PF01128">
    <property type="entry name" value="IspD"/>
    <property type="match status" value="1"/>
</dbReference>
<evidence type="ECO:0000256" key="1">
    <source>
        <dbReference type="ARBA" id="ARBA00022679"/>
    </source>
</evidence>
<dbReference type="AlphaFoldDB" id="A0A1G5CSW2"/>
<dbReference type="OrthoDB" id="9806837at2"/>
<dbReference type="SUPFAM" id="SSF53448">
    <property type="entry name" value="Nucleotide-diphospho-sugar transferases"/>
    <property type="match status" value="1"/>
</dbReference>
<protein>
    <submittedName>
        <fullName evidence="4">2-C-methyl-D-erythritol 4-phosphate cytidylyltransferase</fullName>
    </submittedName>
</protein>
<keyword evidence="1 4" id="KW-0808">Transferase</keyword>
<proteinExistence type="predicted"/>
<keyword evidence="5" id="KW-1185">Reference proteome</keyword>
<dbReference type="EMBL" id="FMUR01000007">
    <property type="protein sequence ID" value="SCY05639.1"/>
    <property type="molecule type" value="Genomic_DNA"/>
</dbReference>
<dbReference type="GO" id="GO:0050518">
    <property type="term" value="F:2-C-methyl-D-erythritol 4-phosphate cytidylyltransferase activity"/>
    <property type="evidence" value="ECO:0007669"/>
    <property type="project" value="TreeGrafter"/>
</dbReference>
<dbReference type="Gene3D" id="3.90.550.10">
    <property type="entry name" value="Spore Coat Polysaccharide Biosynthesis Protein SpsA, Chain A"/>
    <property type="match status" value="1"/>
</dbReference>
<dbReference type="GO" id="GO:0008299">
    <property type="term" value="P:isoprenoid biosynthetic process"/>
    <property type="evidence" value="ECO:0007669"/>
    <property type="project" value="UniProtKB-KW"/>
</dbReference>
<dbReference type="InterPro" id="IPR050088">
    <property type="entry name" value="IspD/TarI_cytidylyltransf_bact"/>
</dbReference>
<reference evidence="5" key="1">
    <citation type="submission" date="2016-10" db="EMBL/GenBank/DDBJ databases">
        <authorList>
            <person name="Varghese N."/>
            <person name="Submissions S."/>
        </authorList>
    </citation>
    <scope>NUCLEOTIDE SEQUENCE [LARGE SCALE GENOMIC DNA]</scope>
    <source>
        <strain evidence="5">XBD2006</strain>
    </source>
</reference>
<dbReference type="RefSeq" id="WP_074461888.1">
    <property type="nucleotide sequence ID" value="NZ_FMUR01000007.1"/>
</dbReference>
<evidence type="ECO:0000313" key="5">
    <source>
        <dbReference type="Proteomes" id="UP000183047"/>
    </source>
</evidence>
<keyword evidence="2 4" id="KW-0548">Nucleotidyltransferase</keyword>
<dbReference type="PROSITE" id="PS01295">
    <property type="entry name" value="ISPD"/>
    <property type="match status" value="1"/>
</dbReference>
<dbReference type="PANTHER" id="PTHR32125:SF4">
    <property type="entry name" value="2-C-METHYL-D-ERYTHRITOL 4-PHOSPHATE CYTIDYLYLTRANSFERASE, CHLOROPLASTIC"/>
    <property type="match status" value="1"/>
</dbReference>